<keyword evidence="1 4" id="KW-0808">Transferase</keyword>
<dbReference type="InterPro" id="IPR050832">
    <property type="entry name" value="Bact_Acetyltransf"/>
</dbReference>
<dbReference type="EC" id="2.3.-.-" evidence="4"/>
<dbReference type="PROSITE" id="PS51186">
    <property type="entry name" value="GNAT"/>
    <property type="match status" value="1"/>
</dbReference>
<dbReference type="PANTHER" id="PTHR43877">
    <property type="entry name" value="AMINOALKYLPHOSPHONATE N-ACETYLTRANSFERASE-RELATED-RELATED"/>
    <property type="match status" value="1"/>
</dbReference>
<reference evidence="5" key="1">
    <citation type="journal article" date="2019" name="Int. J. Syst. Evol. Microbiol.">
        <title>The Global Catalogue of Microorganisms (GCM) 10K type strain sequencing project: providing services to taxonomists for standard genome sequencing and annotation.</title>
        <authorList>
            <consortium name="The Broad Institute Genomics Platform"/>
            <consortium name="The Broad Institute Genome Sequencing Center for Infectious Disease"/>
            <person name="Wu L."/>
            <person name="Ma J."/>
        </authorList>
    </citation>
    <scope>NUCLEOTIDE SEQUENCE [LARGE SCALE GENOMIC DNA]</scope>
    <source>
        <strain evidence="5">LMG 24813</strain>
    </source>
</reference>
<evidence type="ECO:0000313" key="4">
    <source>
        <dbReference type="EMBL" id="MFC4202949.1"/>
    </source>
</evidence>
<keyword evidence="5" id="KW-1185">Reference proteome</keyword>
<gene>
    <name evidence="4" type="ORF">ACFOY1_18520</name>
</gene>
<dbReference type="RefSeq" id="WP_217965316.1">
    <property type="nucleotide sequence ID" value="NZ_JAHTBN010000006.1"/>
</dbReference>
<dbReference type="InterPro" id="IPR000182">
    <property type="entry name" value="GNAT_dom"/>
</dbReference>
<proteinExistence type="predicted"/>
<accession>A0ABV8P2A1</accession>
<dbReference type="EMBL" id="JBHSBV010000007">
    <property type="protein sequence ID" value="MFC4202949.1"/>
    <property type="molecule type" value="Genomic_DNA"/>
</dbReference>
<organism evidence="4 5">
    <name type="scientific">Candidimonas humi</name>
    <dbReference type="NCBI Taxonomy" id="683355"/>
    <lineage>
        <taxon>Bacteria</taxon>
        <taxon>Pseudomonadati</taxon>
        <taxon>Pseudomonadota</taxon>
        <taxon>Betaproteobacteria</taxon>
        <taxon>Burkholderiales</taxon>
        <taxon>Alcaligenaceae</taxon>
        <taxon>Candidimonas</taxon>
    </lineage>
</organism>
<keyword evidence="2 4" id="KW-0012">Acyltransferase</keyword>
<dbReference type="Pfam" id="PF00583">
    <property type="entry name" value="Acetyltransf_1"/>
    <property type="match status" value="1"/>
</dbReference>
<protein>
    <submittedName>
        <fullName evidence="4">GNAT family N-acetyltransferase</fullName>
        <ecNumber evidence="4">2.3.-.-</ecNumber>
    </submittedName>
</protein>
<name>A0ABV8P2A1_9BURK</name>
<dbReference type="PANTHER" id="PTHR43877:SF2">
    <property type="entry name" value="AMINOALKYLPHOSPHONATE N-ACETYLTRANSFERASE-RELATED"/>
    <property type="match status" value="1"/>
</dbReference>
<dbReference type="Proteomes" id="UP001595848">
    <property type="component" value="Unassembled WGS sequence"/>
</dbReference>
<evidence type="ECO:0000313" key="5">
    <source>
        <dbReference type="Proteomes" id="UP001595848"/>
    </source>
</evidence>
<feature type="domain" description="N-acetyltransferase" evidence="3">
    <location>
        <begin position="11"/>
        <end position="174"/>
    </location>
</feature>
<sequence>MLPNSASASSCTFRRLQVADAAAYRELRLEGLLAHPQSFAAAWDQEQARPLEWFEQRLRDGLVLGAWPAQGEGLMGIAGLHVPESPKLSHKGTLWGVYLRPQARGTGLAGELLGRVLELARGRVEEVLLTVQASNDAALRLYRNAGFKEYGLERRALKIDGRYYDELLMALPLAGA</sequence>
<comment type="caution">
    <text evidence="4">The sequence shown here is derived from an EMBL/GenBank/DDBJ whole genome shotgun (WGS) entry which is preliminary data.</text>
</comment>
<evidence type="ECO:0000259" key="3">
    <source>
        <dbReference type="PROSITE" id="PS51186"/>
    </source>
</evidence>
<evidence type="ECO:0000256" key="2">
    <source>
        <dbReference type="ARBA" id="ARBA00023315"/>
    </source>
</evidence>
<evidence type="ECO:0000256" key="1">
    <source>
        <dbReference type="ARBA" id="ARBA00022679"/>
    </source>
</evidence>
<dbReference type="GO" id="GO:0016746">
    <property type="term" value="F:acyltransferase activity"/>
    <property type="evidence" value="ECO:0007669"/>
    <property type="project" value="UniProtKB-KW"/>
</dbReference>